<reference evidence="3 4" key="1">
    <citation type="submission" date="2022-09" db="EMBL/GenBank/DDBJ databases">
        <authorList>
            <person name="Palmer J.M."/>
        </authorList>
    </citation>
    <scope>NUCLEOTIDE SEQUENCE [LARGE SCALE GENOMIC DNA]</scope>
    <source>
        <strain evidence="3 4">DSM 7382</strain>
    </source>
</reference>
<feature type="region of interest" description="Disordered" evidence="1">
    <location>
        <begin position="335"/>
        <end position="411"/>
    </location>
</feature>
<organism evidence="3 4">
    <name type="scientific">Cerrena zonata</name>
    <dbReference type="NCBI Taxonomy" id="2478898"/>
    <lineage>
        <taxon>Eukaryota</taxon>
        <taxon>Fungi</taxon>
        <taxon>Dikarya</taxon>
        <taxon>Basidiomycota</taxon>
        <taxon>Agaricomycotina</taxon>
        <taxon>Agaricomycetes</taxon>
        <taxon>Polyporales</taxon>
        <taxon>Cerrenaceae</taxon>
        <taxon>Cerrena</taxon>
    </lineage>
</organism>
<evidence type="ECO:0000256" key="2">
    <source>
        <dbReference type="SAM" id="Phobius"/>
    </source>
</evidence>
<keyword evidence="2" id="KW-0472">Membrane</keyword>
<feature type="region of interest" description="Disordered" evidence="1">
    <location>
        <begin position="119"/>
        <end position="155"/>
    </location>
</feature>
<evidence type="ECO:0000256" key="1">
    <source>
        <dbReference type="SAM" id="MobiDB-lite"/>
    </source>
</evidence>
<accession>A0AAW0GJZ8</accession>
<dbReference type="Proteomes" id="UP001385951">
    <property type="component" value="Unassembled WGS sequence"/>
</dbReference>
<evidence type="ECO:0000313" key="3">
    <source>
        <dbReference type="EMBL" id="KAK7689410.1"/>
    </source>
</evidence>
<feature type="compositionally biased region" description="Polar residues" evidence="1">
    <location>
        <begin position="195"/>
        <end position="208"/>
    </location>
</feature>
<feature type="compositionally biased region" description="Polar residues" evidence="1">
    <location>
        <begin position="359"/>
        <end position="388"/>
    </location>
</feature>
<gene>
    <name evidence="3" type="ORF">QCA50_007202</name>
</gene>
<comment type="caution">
    <text evidence="3">The sequence shown here is derived from an EMBL/GenBank/DDBJ whole genome shotgun (WGS) entry which is preliminary data.</text>
</comment>
<sequence length="411" mass="43492">MDTVTDVETTTITITTFTILSVVGGFPSISSPPTSSNLSTTTSLSSETRTLSSTTTISPLFTIQGPSLSRSPLPSAQLTTFWLTPIAGGFATSTPSSPSTISSSGTHVPTSIVSATTIRTNSIVQSHSQPSPTSLISMSPPSQSDGSRNDGSSSLVDNSPAMGGIIFGGTLGLVALFLSVLYLIVRWRDRKQRELQPQSDMENGSTPDLGSLTDPGEEIVVYKGTLSIFNSTSLDEKPGIGEKEKGFAVKRPESKPSTVTTSADDGMSISTIAVQSLYRGLSYINTEDQYNSTPTKLRPDSDILPPVYQEEIPPVPPLPIPDTPTSATSLFSQGHRMSTRIAPRGPRPARIHSTRRRTASTPSYITSQVPSSPLSPNIPTVQEDSSYGSADAGKVLPMIPSNPDRRSTPTS</sequence>
<keyword evidence="4" id="KW-1185">Reference proteome</keyword>
<proteinExistence type="predicted"/>
<evidence type="ECO:0000313" key="4">
    <source>
        <dbReference type="Proteomes" id="UP001385951"/>
    </source>
</evidence>
<dbReference type="EMBL" id="JASBNA010000008">
    <property type="protein sequence ID" value="KAK7689410.1"/>
    <property type="molecule type" value="Genomic_DNA"/>
</dbReference>
<keyword evidence="2" id="KW-0812">Transmembrane</keyword>
<dbReference type="AlphaFoldDB" id="A0AAW0GJZ8"/>
<keyword evidence="2" id="KW-1133">Transmembrane helix</keyword>
<feature type="region of interest" description="Disordered" evidence="1">
    <location>
        <begin position="193"/>
        <end position="214"/>
    </location>
</feature>
<feature type="region of interest" description="Disordered" evidence="1">
    <location>
        <begin position="30"/>
        <end position="50"/>
    </location>
</feature>
<feature type="transmembrane region" description="Helical" evidence="2">
    <location>
        <begin position="161"/>
        <end position="185"/>
    </location>
</feature>
<name>A0AAW0GJZ8_9APHY</name>
<protein>
    <submittedName>
        <fullName evidence="3">Uncharacterized protein</fullName>
    </submittedName>
</protein>
<feature type="compositionally biased region" description="Basic residues" evidence="1">
    <location>
        <begin position="347"/>
        <end position="358"/>
    </location>
</feature>